<evidence type="ECO:0000313" key="1">
    <source>
        <dbReference type="EMBL" id="XPM67056.1"/>
    </source>
</evidence>
<sequence>MQLWNEQLRLDQLRQLRLDNPVVELLVLSACRTTVGDEQAELGFESLAIAAGVKSAIASLWYVSDQGTLALMIQLYEQLKTAPIKAEALRQAQMVP</sequence>
<protein>
    <submittedName>
        <fullName evidence="1">CHAT domain-containing protein</fullName>
    </submittedName>
</protein>
<evidence type="ECO:0000313" key="2">
    <source>
        <dbReference type="Proteomes" id="UP000095472"/>
    </source>
</evidence>
<proteinExistence type="predicted"/>
<accession>A0ACD5H2K1</accession>
<dbReference type="Proteomes" id="UP000095472">
    <property type="component" value="Chromosome"/>
</dbReference>
<name>A0ACD5H2K1_9CYAN</name>
<reference evidence="1 2" key="1">
    <citation type="journal article" date="2016" name="Genome Announc.">
        <title>Draft Genome Sequence of the Thermotolerant Cyanobacterium Desertifilum sp. IPPAS B-1220.</title>
        <authorList>
            <person name="Mironov K.S."/>
            <person name="Sinetova M.A."/>
            <person name="Bolatkhan K."/>
            <person name="Zayadan B.K."/>
            <person name="Ustinova V.V."/>
            <person name="Kupriyanova E.V."/>
            <person name="Skrypnik A.N."/>
            <person name="Gogoleva N.E."/>
            <person name="Gogolev Y.V."/>
            <person name="Los D.A."/>
        </authorList>
    </citation>
    <scope>NUCLEOTIDE SEQUENCE [LARGE SCALE GENOMIC DNA]</scope>
    <source>
        <strain evidence="1 2">IPPAS B-1220</strain>
    </source>
</reference>
<dbReference type="EMBL" id="CP182909">
    <property type="protein sequence ID" value="XPM67056.1"/>
    <property type="molecule type" value="Genomic_DNA"/>
</dbReference>
<keyword evidence="2" id="KW-1185">Reference proteome</keyword>
<gene>
    <name evidence="1" type="ORF">BH720_006835</name>
</gene>
<organism evidence="1 2">
    <name type="scientific">Desertifilum tharense IPPAS B-1220</name>
    <dbReference type="NCBI Taxonomy" id="1781255"/>
    <lineage>
        <taxon>Bacteria</taxon>
        <taxon>Bacillati</taxon>
        <taxon>Cyanobacteriota</taxon>
        <taxon>Cyanophyceae</taxon>
        <taxon>Desertifilales</taxon>
        <taxon>Desertifilaceae</taxon>
        <taxon>Desertifilum</taxon>
    </lineage>
</organism>